<dbReference type="Pfam" id="PF17170">
    <property type="entry name" value="DUF5128"/>
    <property type="match status" value="1"/>
</dbReference>
<proteinExistence type="predicted"/>
<evidence type="ECO:0000313" key="2">
    <source>
        <dbReference type="EMBL" id="EEF91605.1"/>
    </source>
</evidence>
<feature type="signal peptide" evidence="1">
    <location>
        <begin position="1"/>
        <end position="20"/>
    </location>
</feature>
<gene>
    <name evidence="2" type="ORF">BACCELL_00748</name>
</gene>
<comment type="caution">
    <text evidence="2">The sequence shown here is derived from an EMBL/GenBank/DDBJ whole genome shotgun (WGS) entry which is preliminary data.</text>
</comment>
<evidence type="ECO:0000256" key="1">
    <source>
        <dbReference type="SAM" id="SignalP"/>
    </source>
</evidence>
<name>E2N903_9BACE</name>
<dbReference type="Proteomes" id="UP000003711">
    <property type="component" value="Unassembled WGS sequence"/>
</dbReference>
<dbReference type="Gene3D" id="2.120.10.30">
    <property type="entry name" value="TolB, C-terminal domain"/>
    <property type="match status" value="1"/>
</dbReference>
<dbReference type="PROSITE" id="PS51257">
    <property type="entry name" value="PROKAR_LIPOPROTEIN"/>
    <property type="match status" value="1"/>
</dbReference>
<dbReference type="InterPro" id="IPR011042">
    <property type="entry name" value="6-blade_b-propeller_TolB-like"/>
</dbReference>
<feature type="chain" id="PRO_5003161862" description="6-bladed beta-propeller" evidence="1">
    <location>
        <begin position="21"/>
        <end position="374"/>
    </location>
</feature>
<dbReference type="SUPFAM" id="SSF63825">
    <property type="entry name" value="YWTD domain"/>
    <property type="match status" value="1"/>
</dbReference>
<reference evidence="2 3" key="2">
    <citation type="submission" date="2009-01" db="EMBL/GenBank/DDBJ databases">
        <title>Draft genome sequence of Bacteroides cellulosilyticus (DSM 14838).</title>
        <authorList>
            <person name="Sudarsanam P."/>
            <person name="Ley R."/>
            <person name="Guruge J."/>
            <person name="Turnbaugh P.J."/>
            <person name="Mahowald M."/>
            <person name="Liep D."/>
            <person name="Gordon J."/>
        </authorList>
    </citation>
    <scope>NUCLEOTIDE SEQUENCE [LARGE SCALE GENOMIC DNA]</scope>
    <source>
        <strain evidence="2 3">DSM 14838</strain>
    </source>
</reference>
<protein>
    <recommendedName>
        <fullName evidence="4">6-bladed beta-propeller</fullName>
    </recommendedName>
</protein>
<reference evidence="2 3" key="1">
    <citation type="submission" date="2008-12" db="EMBL/GenBank/DDBJ databases">
        <authorList>
            <person name="Fulton L."/>
            <person name="Clifton S."/>
            <person name="Fulton B."/>
            <person name="Xu J."/>
            <person name="Minx P."/>
            <person name="Pepin K.H."/>
            <person name="Johnson M."/>
            <person name="Bhonagiri V."/>
            <person name="Nash W.E."/>
            <person name="Mardis E.R."/>
            <person name="Wilson R.K."/>
        </authorList>
    </citation>
    <scope>NUCLEOTIDE SEQUENCE [LARGE SCALE GENOMIC DNA]</scope>
    <source>
        <strain evidence="2 3">DSM 14838</strain>
    </source>
</reference>
<organism evidence="2 3">
    <name type="scientific">Bacteroides cellulosilyticus DSM 14838</name>
    <dbReference type="NCBI Taxonomy" id="537012"/>
    <lineage>
        <taxon>Bacteria</taxon>
        <taxon>Pseudomonadati</taxon>
        <taxon>Bacteroidota</taxon>
        <taxon>Bacteroidia</taxon>
        <taxon>Bacteroidales</taxon>
        <taxon>Bacteroidaceae</taxon>
        <taxon>Bacteroides</taxon>
    </lineage>
</organism>
<dbReference type="HOGENOM" id="CLU_056133_0_0_10"/>
<dbReference type="EMBL" id="ACCH01000067">
    <property type="protein sequence ID" value="EEF91605.1"/>
    <property type="molecule type" value="Genomic_DNA"/>
</dbReference>
<dbReference type="AlphaFoldDB" id="E2N903"/>
<evidence type="ECO:0008006" key="4">
    <source>
        <dbReference type="Google" id="ProtNLM"/>
    </source>
</evidence>
<keyword evidence="1" id="KW-0732">Signal</keyword>
<sequence length="374" mass="43984">MRTFIIIVCALFMISCNQHTANHDNTTCRIDLKKVDSPSFYDYFSKIEITPLESSKESLIKDVTEYTYHAGKLYIFDKDQKKIFVFDNEGKLFNIINKCGNGPGEYSDLSDFRFNPSTGDLELLSPMGGIFRYDSLGQDFKGNISLPLKVSAAHRFIALNKNTYLFFCEARKGNKMVVYDIDQKKIISEMYDLPRFLFFKTFYHHTYSPFYIYENKVHFVQSYNGDVFTFEHNSLVPKYHWDFGKQNFDISGLKDESYEYYNKYARTVGAKYANTFISYVENSRYYVTRFAYDNKFWTLIYDKQSKKHMVFNTFIEGHRCIPSLIDESGIYYIVDMPQQLDLVLNVEDLDDTNKAICDNIKDDDNPIIIKYVFK</sequence>
<evidence type="ECO:0000313" key="3">
    <source>
        <dbReference type="Proteomes" id="UP000003711"/>
    </source>
</evidence>
<dbReference type="RefSeq" id="WP_007210137.1">
    <property type="nucleotide sequence ID" value="NZ_EQ973489.1"/>
</dbReference>
<accession>E2N903</accession>